<sequence length="145" mass="15945">MRSFMPFTRTSLAYICAAVSCVLLVSPASLAAQDRSFGIWRNPSGSVHVRAEPCGERMCGVVVWANDKAKNDARRGGTDPLVGLRLFRDFVQERPGVWRGRVFVPDIGKTFSGTVSIIDDDTLIGRGCLLGRVGCRSQQWTRIAQ</sequence>
<dbReference type="Pfam" id="PF09917">
    <property type="entry name" value="DUF2147"/>
    <property type="match status" value="1"/>
</dbReference>
<name>T0GXU1_9SPHN</name>
<protein>
    <recommendedName>
        <fullName evidence="2">DUF2147 domain-containing protein</fullName>
    </recommendedName>
</protein>
<evidence type="ECO:0000313" key="4">
    <source>
        <dbReference type="Proteomes" id="UP000015525"/>
    </source>
</evidence>
<feature type="chain" id="PRO_5004563420" description="DUF2147 domain-containing protein" evidence="1">
    <location>
        <begin position="32"/>
        <end position="145"/>
    </location>
</feature>
<dbReference type="Proteomes" id="UP000015525">
    <property type="component" value="Unassembled WGS sequence"/>
</dbReference>
<accession>T0GXU1</accession>
<reference evidence="3 4" key="1">
    <citation type="journal article" date="2013" name="Genome Announc.">
        <title>Draft Genome Sequence of Sphingobium quisquiliarum Strain P25T, a Novel Hexachlorocyclohexane (HCH)-Degrading Bacterium Isolated from an HCH Dumpsite.</title>
        <authorList>
            <person name="Kumar Singh A."/>
            <person name="Sangwan N."/>
            <person name="Sharma A."/>
            <person name="Gupta V."/>
            <person name="Khurana J.P."/>
            <person name="Lal R."/>
        </authorList>
    </citation>
    <scope>NUCLEOTIDE SEQUENCE [LARGE SCALE GENOMIC DNA]</scope>
    <source>
        <strain evidence="3 4">P25</strain>
    </source>
</reference>
<evidence type="ECO:0000259" key="2">
    <source>
        <dbReference type="Pfam" id="PF09917"/>
    </source>
</evidence>
<dbReference type="EMBL" id="ATHO01000109">
    <property type="protein sequence ID" value="EQB05522.1"/>
    <property type="molecule type" value="Genomic_DNA"/>
</dbReference>
<comment type="caution">
    <text evidence="3">The sequence shown here is derived from an EMBL/GenBank/DDBJ whole genome shotgun (WGS) entry which is preliminary data.</text>
</comment>
<dbReference type="PROSITE" id="PS51257">
    <property type="entry name" value="PROKAR_LIPOPROTEIN"/>
    <property type="match status" value="1"/>
</dbReference>
<evidence type="ECO:0000313" key="3">
    <source>
        <dbReference type="EMBL" id="EQB05522.1"/>
    </source>
</evidence>
<dbReference type="PATRIC" id="fig|1329909.3.peg.2480"/>
<evidence type="ECO:0000256" key="1">
    <source>
        <dbReference type="SAM" id="SignalP"/>
    </source>
</evidence>
<dbReference type="Gene3D" id="2.40.128.520">
    <property type="match status" value="1"/>
</dbReference>
<dbReference type="AlphaFoldDB" id="T0GXU1"/>
<feature type="domain" description="DUF2147" evidence="2">
    <location>
        <begin position="38"/>
        <end position="142"/>
    </location>
</feature>
<dbReference type="PANTHER" id="PTHR36919:SF2">
    <property type="entry name" value="BLL6627 PROTEIN"/>
    <property type="match status" value="1"/>
</dbReference>
<proteinExistence type="predicted"/>
<organism evidence="3 4">
    <name type="scientific">Sphingobium quisquiliarum P25</name>
    <dbReference type="NCBI Taxonomy" id="1329909"/>
    <lineage>
        <taxon>Bacteria</taxon>
        <taxon>Pseudomonadati</taxon>
        <taxon>Pseudomonadota</taxon>
        <taxon>Alphaproteobacteria</taxon>
        <taxon>Sphingomonadales</taxon>
        <taxon>Sphingomonadaceae</taxon>
        <taxon>Sphingobium</taxon>
    </lineage>
</organism>
<keyword evidence="1" id="KW-0732">Signal</keyword>
<gene>
    <name evidence="3" type="ORF">L288_12820</name>
</gene>
<keyword evidence="4" id="KW-1185">Reference proteome</keyword>
<feature type="signal peptide" evidence="1">
    <location>
        <begin position="1"/>
        <end position="31"/>
    </location>
</feature>
<dbReference type="InterPro" id="IPR019223">
    <property type="entry name" value="DUF2147"/>
</dbReference>
<dbReference type="PANTHER" id="PTHR36919">
    <property type="entry name" value="BLR1215 PROTEIN"/>
    <property type="match status" value="1"/>
</dbReference>